<feature type="compositionally biased region" description="Polar residues" evidence="8">
    <location>
        <begin position="1"/>
        <end position="14"/>
    </location>
</feature>
<dbReference type="Proteomes" id="UP000436088">
    <property type="component" value="Unassembled WGS sequence"/>
</dbReference>
<evidence type="ECO:0000259" key="9">
    <source>
        <dbReference type="Pfam" id="PF07887"/>
    </source>
</evidence>
<evidence type="ECO:0000313" key="13">
    <source>
        <dbReference type="Proteomes" id="UP000436088"/>
    </source>
</evidence>
<feature type="region of interest" description="Disordered" evidence="8">
    <location>
        <begin position="1"/>
        <end position="33"/>
    </location>
</feature>
<protein>
    <submittedName>
        <fullName evidence="12">Calmodulin-binding protein 60 C</fullName>
    </submittedName>
</protein>
<dbReference type="InterPro" id="IPR012416">
    <property type="entry name" value="CBP60"/>
</dbReference>
<evidence type="ECO:0000256" key="7">
    <source>
        <dbReference type="ARBA" id="ARBA00023242"/>
    </source>
</evidence>
<evidence type="ECO:0000256" key="1">
    <source>
        <dbReference type="ARBA" id="ARBA00004123"/>
    </source>
</evidence>
<comment type="subcellular location">
    <subcellularLocation>
        <location evidence="1">Nucleus</location>
    </subcellularLocation>
</comment>
<dbReference type="GO" id="GO:0080142">
    <property type="term" value="P:regulation of salicylic acid biosynthetic process"/>
    <property type="evidence" value="ECO:0007669"/>
    <property type="project" value="TreeGrafter"/>
</dbReference>
<reference evidence="12" key="1">
    <citation type="submission" date="2019-09" db="EMBL/GenBank/DDBJ databases">
        <title>Draft genome information of white flower Hibiscus syriacus.</title>
        <authorList>
            <person name="Kim Y.-M."/>
        </authorList>
    </citation>
    <scope>NUCLEOTIDE SEQUENCE [LARGE SCALE GENOMIC DNA]</scope>
    <source>
        <strain evidence="12">YM2019G1</strain>
    </source>
</reference>
<evidence type="ECO:0000256" key="6">
    <source>
        <dbReference type="ARBA" id="ARBA00023163"/>
    </source>
</evidence>
<keyword evidence="5" id="KW-0010">Activator</keyword>
<feature type="domain" description="Calmodulin binding protein central" evidence="10">
    <location>
        <begin position="256"/>
        <end position="322"/>
    </location>
</feature>
<feature type="compositionally biased region" description="Polar residues" evidence="8">
    <location>
        <begin position="448"/>
        <end position="469"/>
    </location>
</feature>
<dbReference type="Pfam" id="PF20452">
    <property type="entry name" value="Calmod_bind_C"/>
    <property type="match status" value="1"/>
</dbReference>
<dbReference type="EMBL" id="VEPZ02000610">
    <property type="protein sequence ID" value="KAE8721696.1"/>
    <property type="molecule type" value="Genomic_DNA"/>
</dbReference>
<evidence type="ECO:0000259" key="11">
    <source>
        <dbReference type="Pfam" id="PF20452"/>
    </source>
</evidence>
<dbReference type="PANTHER" id="PTHR31713:SF100">
    <property type="entry name" value="CALMODULIN-BINDING PROTEIN 60 B"/>
    <property type="match status" value="1"/>
</dbReference>
<organism evidence="12 13">
    <name type="scientific">Hibiscus syriacus</name>
    <name type="common">Rose of Sharon</name>
    <dbReference type="NCBI Taxonomy" id="106335"/>
    <lineage>
        <taxon>Eukaryota</taxon>
        <taxon>Viridiplantae</taxon>
        <taxon>Streptophyta</taxon>
        <taxon>Embryophyta</taxon>
        <taxon>Tracheophyta</taxon>
        <taxon>Spermatophyta</taxon>
        <taxon>Magnoliopsida</taxon>
        <taxon>eudicotyledons</taxon>
        <taxon>Gunneridae</taxon>
        <taxon>Pentapetalae</taxon>
        <taxon>rosids</taxon>
        <taxon>malvids</taxon>
        <taxon>Malvales</taxon>
        <taxon>Malvaceae</taxon>
        <taxon>Malvoideae</taxon>
        <taxon>Hibiscus</taxon>
    </lineage>
</organism>
<evidence type="ECO:0000256" key="5">
    <source>
        <dbReference type="ARBA" id="ARBA00023159"/>
    </source>
</evidence>
<dbReference type="InterPro" id="IPR046830">
    <property type="entry name" value="Calmod_bind_M"/>
</dbReference>
<dbReference type="InterPro" id="IPR046831">
    <property type="entry name" value="Calmodulin_bind_N"/>
</dbReference>
<dbReference type="OrthoDB" id="512636at2759"/>
<keyword evidence="7" id="KW-0539">Nucleus</keyword>
<dbReference type="InterPro" id="IPR046829">
    <property type="entry name" value="Calmod_bind_C"/>
</dbReference>
<evidence type="ECO:0000256" key="3">
    <source>
        <dbReference type="ARBA" id="ARBA00023015"/>
    </source>
</evidence>
<evidence type="ECO:0000256" key="8">
    <source>
        <dbReference type="SAM" id="MobiDB-lite"/>
    </source>
</evidence>
<comment type="similarity">
    <text evidence="2">Belongs to the plant ACBP60 protein family.</text>
</comment>
<keyword evidence="13" id="KW-1185">Reference proteome</keyword>
<dbReference type="Pfam" id="PF07887">
    <property type="entry name" value="Calmodulin_bind"/>
    <property type="match status" value="1"/>
</dbReference>
<comment type="caution">
    <text evidence="12">The sequence shown here is derived from an EMBL/GenBank/DDBJ whole genome shotgun (WGS) entry which is preliminary data.</text>
</comment>
<feature type="region of interest" description="Disordered" evidence="8">
    <location>
        <begin position="433"/>
        <end position="469"/>
    </location>
</feature>
<gene>
    <name evidence="12" type="ORF">F3Y22_tig00015407pilonHSYRG00003</name>
</gene>
<sequence>MQRQTRYMERTNSMARGKRSLEGDEDQQPEKKRPALASVIVEALKVDSLQKLCSSLEPILRRVVSEEVERALAKLGPPIINERSSPKQLEGPDGRTLQLRFRSRLSLPLFTGGGVEGEQGAAIHIVLVDSSNGRVVTTGPEASVKLDVVVLGGDFNNEDDEDWTQEEFESRVVKEREGKRPLLTGDLQVTLKEGVGTLGDLTFTDNSSWIRSRKFRLGLKVASGCCEGIHIREAKTEAFTVKDHRGELYKKHYPPALNDEVWRLEKIGKDGSFHKRLNGAGIFTVENFLRLVVKDQKKLRNILGSGMSNKMWEALLDHAKTCVLSGKLYVYYNDDSRNVGVVFNNIYELNGLISGEQYLSADSLSESQKLYVDTLVKKAYDNWNEVLEYDGKSLMNFKQNRRSSSRNQLQMGAADDPNAVHQLQLPQLPVPVPIEQVHPSPQVGAYNDNRSPRYSGQSQAVNSNSGNQFESMQFVPDDLINNSQQPQSSIYDDDVGLGLAPPQSSALGFQNVDSSMQPSNLSSFDDWTNSRDKAVGDLFSEEEIRLRSHEMLENEDMQHLLRLFSMGGQASINMTDDGGYGFPNYMPSPMPHFGDEYRSRPAKAVAGWLKIKAAMRWGFFIRKKAAERRAQIVELEEE</sequence>
<evidence type="ECO:0000256" key="2">
    <source>
        <dbReference type="ARBA" id="ARBA00007214"/>
    </source>
</evidence>
<dbReference type="AlphaFoldDB" id="A0A6A3BYE3"/>
<dbReference type="Pfam" id="PF20451">
    <property type="entry name" value="Calmod_bind_M"/>
    <property type="match status" value="1"/>
</dbReference>
<evidence type="ECO:0000259" key="10">
    <source>
        <dbReference type="Pfam" id="PF20451"/>
    </source>
</evidence>
<name>A0A6A3BYE3_HIBSY</name>
<keyword evidence="4" id="KW-0238">DNA-binding</keyword>
<keyword evidence="6" id="KW-0804">Transcription</keyword>
<evidence type="ECO:0000313" key="12">
    <source>
        <dbReference type="EMBL" id="KAE8721696.1"/>
    </source>
</evidence>
<proteinExistence type="inferred from homology"/>
<evidence type="ECO:0000256" key="4">
    <source>
        <dbReference type="ARBA" id="ARBA00023125"/>
    </source>
</evidence>
<keyword evidence="3" id="KW-0805">Transcription regulation</keyword>
<dbReference type="GO" id="GO:0005634">
    <property type="term" value="C:nucleus"/>
    <property type="evidence" value="ECO:0007669"/>
    <property type="project" value="UniProtKB-SubCell"/>
</dbReference>
<feature type="domain" description="Calmodulin binding protein-like N-terminal" evidence="9">
    <location>
        <begin position="97"/>
        <end position="244"/>
    </location>
</feature>
<dbReference type="GO" id="GO:0005516">
    <property type="term" value="F:calmodulin binding"/>
    <property type="evidence" value="ECO:0007669"/>
    <property type="project" value="InterPro"/>
</dbReference>
<accession>A0A6A3BYE3</accession>
<dbReference type="GO" id="GO:0003700">
    <property type="term" value="F:DNA-binding transcription factor activity"/>
    <property type="evidence" value="ECO:0007669"/>
    <property type="project" value="TreeGrafter"/>
</dbReference>
<dbReference type="PANTHER" id="PTHR31713">
    <property type="entry name" value="OS02G0177800 PROTEIN"/>
    <property type="match status" value="1"/>
</dbReference>
<feature type="domain" description="Calmodulin binding protein C-terminal" evidence="11">
    <location>
        <begin position="327"/>
        <end position="389"/>
    </location>
</feature>
<dbReference type="GO" id="GO:0043565">
    <property type="term" value="F:sequence-specific DNA binding"/>
    <property type="evidence" value="ECO:0007669"/>
    <property type="project" value="TreeGrafter"/>
</dbReference>